<proteinExistence type="predicted"/>
<keyword evidence="1" id="KW-0732">Signal</keyword>
<organism evidence="2 3">
    <name type="scientific">Paraclostridium bifermentans</name>
    <name type="common">Clostridium bifermentans</name>
    <dbReference type="NCBI Taxonomy" id="1490"/>
    <lineage>
        <taxon>Bacteria</taxon>
        <taxon>Bacillati</taxon>
        <taxon>Bacillota</taxon>
        <taxon>Clostridia</taxon>
        <taxon>Peptostreptococcales</taxon>
        <taxon>Peptostreptococcaceae</taxon>
        <taxon>Paraclostridium</taxon>
    </lineage>
</organism>
<dbReference type="AlphaFoldDB" id="A0A5P3XAX0"/>
<name>A0A5P3XAX0_PARBF</name>
<evidence type="ECO:0000256" key="1">
    <source>
        <dbReference type="SAM" id="SignalP"/>
    </source>
</evidence>
<sequence>MKKTFILTVILTLLCTTIIFAQPSEHVMSSVKDLIRVQNDLDIIIKKIISCEYDKVSMEKTLRFDSELLSSIFNKCHNNYSKEDSNLVRRETDTIFYIASIYRLSINGILLYLEDKNNYEAYFLDSVAQYKVGRLTLDQFRQTLEKVYKIKI</sequence>
<feature type="chain" id="PRO_5024815079" evidence="1">
    <location>
        <begin position="22"/>
        <end position="152"/>
    </location>
</feature>
<dbReference type="EMBL" id="CP032452">
    <property type="protein sequence ID" value="QEZ67852.1"/>
    <property type="molecule type" value="Genomic_DNA"/>
</dbReference>
<reference evidence="2 3" key="1">
    <citation type="submission" date="2018-09" db="EMBL/GenBank/DDBJ databases">
        <title>A clostridial neurotoxin that targets Anopheles mosquitoes.</title>
        <authorList>
            <person name="Contreras E."/>
            <person name="Masuyer G."/>
            <person name="Qureshi N."/>
            <person name="Chawla S."/>
            <person name="Lim H.L."/>
            <person name="Chen J."/>
            <person name="Stenmark P."/>
            <person name="Gill S."/>
        </authorList>
    </citation>
    <scope>NUCLEOTIDE SEQUENCE [LARGE SCALE GENOMIC DNA]</scope>
    <source>
        <strain evidence="2 3">Cbm</strain>
    </source>
</reference>
<protein>
    <submittedName>
        <fullName evidence="2">Uncharacterized protein</fullName>
    </submittedName>
</protein>
<accession>A0A5P3XAX0</accession>
<dbReference type="RefSeq" id="WP_150885701.1">
    <property type="nucleotide sequence ID" value="NZ_CP032452.1"/>
</dbReference>
<feature type="signal peptide" evidence="1">
    <location>
        <begin position="1"/>
        <end position="21"/>
    </location>
</feature>
<gene>
    <name evidence="2" type="ORF">D4A35_02475</name>
</gene>
<evidence type="ECO:0000313" key="2">
    <source>
        <dbReference type="EMBL" id="QEZ67852.1"/>
    </source>
</evidence>
<dbReference type="Proteomes" id="UP000326961">
    <property type="component" value="Chromosome"/>
</dbReference>
<evidence type="ECO:0000313" key="3">
    <source>
        <dbReference type="Proteomes" id="UP000326961"/>
    </source>
</evidence>